<dbReference type="Gene3D" id="3.40.50.1820">
    <property type="entry name" value="alpha/beta hydrolase"/>
    <property type="match status" value="1"/>
</dbReference>
<accession>A0A1S4CKI0</accession>
<dbReference type="AlphaFoldDB" id="A0A1S4CKI0"/>
<evidence type="ECO:0000313" key="1">
    <source>
        <dbReference type="Proteomes" id="UP000790787"/>
    </source>
</evidence>
<dbReference type="PANTHER" id="PTHR33428:SF11">
    <property type="entry name" value="CHLOROPHYLLASE-2, CHLOROPLASTIC-LIKE"/>
    <property type="match status" value="1"/>
</dbReference>
<dbReference type="Pfam" id="PF07224">
    <property type="entry name" value="Chlorophyllase"/>
    <property type="match status" value="1"/>
</dbReference>
<reference evidence="2" key="2">
    <citation type="submission" date="2025-08" db="UniProtKB">
        <authorList>
            <consortium name="RefSeq"/>
        </authorList>
    </citation>
    <scope>IDENTIFICATION</scope>
    <source>
        <tissue evidence="2">Leaf</tissue>
    </source>
</reference>
<dbReference type="OrthoDB" id="2093222at2759"/>
<dbReference type="Proteomes" id="UP000790787">
    <property type="component" value="Chromosome 22"/>
</dbReference>
<dbReference type="GeneID" id="107820048"/>
<sequence length="327" mass="35437">MQQKHGERKREMAKKVGDDGIALDFQVGDEAVEIINVKRSFLFDVLPCPLLVFSPTTQGSYPVLLFFHGFMLQPNCYKSLLLHISSHQYIIVAPQFSPMATQSQEVKNAKKIVEWLSTNNLDAVLPEKVLPDLQKVAVSGHSRGGKTAFALALGHGGSSTSNATQLEPPLKISALLGIDPVAGSSLSCLCSPNILQFIPYSFDQSIPVAVIGSGLSNQRAFGVCPPGAPNGVNHAEFFNESKPPCYYFLAKDYGHLDMLDDGTAALISWMTKSGKASKDTMRRTVGGLFVAFLKAYLDGQADDLINIVESPKIRAPITLDPVISIEE</sequence>
<dbReference type="GO" id="GO:0047746">
    <property type="term" value="F:chlorophyllase activity"/>
    <property type="evidence" value="ECO:0000318"/>
    <property type="project" value="GO_Central"/>
</dbReference>
<dbReference type="PANTHER" id="PTHR33428">
    <property type="entry name" value="CHLOROPHYLLASE-2, CHLOROPLASTIC"/>
    <property type="match status" value="1"/>
</dbReference>
<dbReference type="PaxDb" id="4097-A0A1S4CKI0"/>
<dbReference type="SMR" id="A0A1S4CKI0"/>
<organism evidence="1 2">
    <name type="scientific">Nicotiana tabacum</name>
    <name type="common">Common tobacco</name>
    <dbReference type="NCBI Taxonomy" id="4097"/>
    <lineage>
        <taxon>Eukaryota</taxon>
        <taxon>Viridiplantae</taxon>
        <taxon>Streptophyta</taxon>
        <taxon>Embryophyta</taxon>
        <taxon>Tracheophyta</taxon>
        <taxon>Spermatophyta</taxon>
        <taxon>Magnoliopsida</taxon>
        <taxon>eudicotyledons</taxon>
        <taxon>Gunneridae</taxon>
        <taxon>Pentapetalae</taxon>
        <taxon>asterids</taxon>
        <taxon>lamiids</taxon>
        <taxon>Solanales</taxon>
        <taxon>Solanaceae</taxon>
        <taxon>Nicotianoideae</taxon>
        <taxon>Nicotianeae</taxon>
        <taxon>Nicotiana</taxon>
    </lineage>
</organism>
<protein>
    <submittedName>
        <fullName evidence="2">Chlorophyllase-2, chloroplastic-like</fullName>
    </submittedName>
    <submittedName>
        <fullName evidence="2">Chlorophyllase-2-like</fullName>
    </submittedName>
</protein>
<dbReference type="InterPro" id="IPR029058">
    <property type="entry name" value="AB_hydrolase_fold"/>
</dbReference>
<gene>
    <name evidence="2" type="primary">LOC107820048</name>
</gene>
<evidence type="ECO:0000313" key="2">
    <source>
        <dbReference type="RefSeq" id="XP_016501740.1"/>
    </source>
</evidence>
<proteinExistence type="predicted"/>
<keyword evidence="1" id="KW-1185">Reference proteome</keyword>
<dbReference type="STRING" id="4097.A0A1S4CKI0"/>
<dbReference type="GO" id="GO:0015996">
    <property type="term" value="P:chlorophyll catabolic process"/>
    <property type="evidence" value="ECO:0000318"/>
    <property type="project" value="GO_Central"/>
</dbReference>
<dbReference type="SUPFAM" id="SSF53474">
    <property type="entry name" value="alpha/beta-Hydrolases"/>
    <property type="match status" value="1"/>
</dbReference>
<name>A0A1S4CKI0_TOBAC</name>
<dbReference type="OMA" id="KLADSMC"/>
<dbReference type="InterPro" id="IPR017395">
    <property type="entry name" value="Chlorophyllase-like"/>
</dbReference>
<dbReference type="KEGG" id="nta:107820048"/>
<dbReference type="RefSeq" id="XP_016501740.1">
    <property type="nucleotide sequence ID" value="XM_016646254.2"/>
</dbReference>
<dbReference type="RefSeq" id="XP_016501740.1">
    <property type="nucleotide sequence ID" value="XM_016646254.1"/>
</dbReference>
<reference evidence="1" key="1">
    <citation type="journal article" date="2014" name="Nat. Commun.">
        <title>The tobacco genome sequence and its comparison with those of tomato and potato.</title>
        <authorList>
            <person name="Sierro N."/>
            <person name="Battey J.N."/>
            <person name="Ouadi S."/>
            <person name="Bakaher N."/>
            <person name="Bovet L."/>
            <person name="Willig A."/>
            <person name="Goepfert S."/>
            <person name="Peitsch M.C."/>
            <person name="Ivanov N.V."/>
        </authorList>
    </citation>
    <scope>NUCLEOTIDE SEQUENCE [LARGE SCALE GENOMIC DNA]</scope>
</reference>